<keyword evidence="4" id="KW-1185">Reference proteome</keyword>
<evidence type="ECO:0000313" key="3">
    <source>
        <dbReference type="EMBL" id="TDV54806.1"/>
    </source>
</evidence>
<dbReference type="OrthoDB" id="7061549at2"/>
<comment type="caution">
    <text evidence="3">The sequence shown here is derived from an EMBL/GenBank/DDBJ whole genome shotgun (WGS) entry which is preliminary data.</text>
</comment>
<organism evidence="3 4">
    <name type="scientific">Actinophytocola oryzae</name>
    <dbReference type="NCBI Taxonomy" id="502181"/>
    <lineage>
        <taxon>Bacteria</taxon>
        <taxon>Bacillati</taxon>
        <taxon>Actinomycetota</taxon>
        <taxon>Actinomycetes</taxon>
        <taxon>Pseudonocardiales</taxon>
        <taxon>Pseudonocardiaceae</taxon>
    </lineage>
</organism>
<dbReference type="PANTHER" id="PTHR11712">
    <property type="entry name" value="POLYKETIDE SYNTHASE-RELATED"/>
    <property type="match status" value="1"/>
</dbReference>
<dbReference type="GO" id="GO:0004315">
    <property type="term" value="F:3-oxoacyl-[acyl-carrier-protein] synthase activity"/>
    <property type="evidence" value="ECO:0007669"/>
    <property type="project" value="TreeGrafter"/>
</dbReference>
<dbReference type="EMBL" id="SOCP01000003">
    <property type="protein sequence ID" value="TDV54806.1"/>
    <property type="molecule type" value="Genomic_DNA"/>
</dbReference>
<evidence type="ECO:0000256" key="1">
    <source>
        <dbReference type="ARBA" id="ARBA00022679"/>
    </source>
</evidence>
<sequence>MSLVFTGAGAVRPTGPTPVPDLPWPTAHVVEGLDFAAVLGRKTVRFNNRTTNLALVACGEALADAGLEVTDDIRDTVGVSFGTTCGSVTGAVEFGWDSFDRTRPHMVNPATMPNTVLNTTAGAMAIKYGLKGANSTVVAGPLAGLGALRNAAVMLHAVHADTMLVGAAEEVTGPGAWFAHATRPDSLPGEGAAVFVLERADVAIEAGRRPLARLGAVRSHTGDVRRPDTVCDAVAETLDAAGIEPERVRWVAMRVTGDSVVDAAQRVGLGAVLPIEPEDGIEELGDCYAGHAALQLAELVTRARTEGWSRDDAGVVVAADPDGALAVAVVTGWSDDDNPLSRHEENR</sequence>
<protein>
    <submittedName>
        <fullName evidence="3">3-oxoacyl-[acyl-carrier-protein] synthase II</fullName>
    </submittedName>
</protein>
<reference evidence="3 4" key="1">
    <citation type="submission" date="2019-03" db="EMBL/GenBank/DDBJ databases">
        <title>Genomic Encyclopedia of Archaeal and Bacterial Type Strains, Phase II (KMG-II): from individual species to whole genera.</title>
        <authorList>
            <person name="Goeker M."/>
        </authorList>
    </citation>
    <scope>NUCLEOTIDE SEQUENCE [LARGE SCALE GENOMIC DNA]</scope>
    <source>
        <strain evidence="3 4">DSM 45499</strain>
    </source>
</reference>
<dbReference type="InterPro" id="IPR016039">
    <property type="entry name" value="Thiolase-like"/>
</dbReference>
<dbReference type="Gene3D" id="3.40.47.10">
    <property type="match status" value="1"/>
</dbReference>
<gene>
    <name evidence="3" type="ORF">CLV71_10346</name>
</gene>
<keyword evidence="1" id="KW-0808">Transferase</keyword>
<feature type="domain" description="Beta-ketoacyl synthase-like N-terminal" evidence="2">
    <location>
        <begin position="45"/>
        <end position="178"/>
    </location>
</feature>
<dbReference type="InterPro" id="IPR014030">
    <property type="entry name" value="Ketoacyl_synth_N"/>
</dbReference>
<accession>A0A4R7VXE7</accession>
<dbReference type="SUPFAM" id="SSF53901">
    <property type="entry name" value="Thiolase-like"/>
    <property type="match status" value="2"/>
</dbReference>
<dbReference type="PANTHER" id="PTHR11712:SF336">
    <property type="entry name" value="3-OXOACYL-[ACYL-CARRIER-PROTEIN] SYNTHASE, MITOCHONDRIAL"/>
    <property type="match status" value="1"/>
</dbReference>
<evidence type="ECO:0000259" key="2">
    <source>
        <dbReference type="Pfam" id="PF00109"/>
    </source>
</evidence>
<dbReference type="AlphaFoldDB" id="A0A4R7VXE7"/>
<dbReference type="Pfam" id="PF00109">
    <property type="entry name" value="ketoacyl-synt"/>
    <property type="match status" value="1"/>
</dbReference>
<dbReference type="Proteomes" id="UP000294927">
    <property type="component" value="Unassembled WGS sequence"/>
</dbReference>
<name>A0A4R7VXE7_9PSEU</name>
<evidence type="ECO:0000313" key="4">
    <source>
        <dbReference type="Proteomes" id="UP000294927"/>
    </source>
</evidence>
<dbReference type="GO" id="GO:0005829">
    <property type="term" value="C:cytosol"/>
    <property type="evidence" value="ECO:0007669"/>
    <property type="project" value="TreeGrafter"/>
</dbReference>
<dbReference type="GO" id="GO:0006633">
    <property type="term" value="P:fatty acid biosynthetic process"/>
    <property type="evidence" value="ECO:0007669"/>
    <property type="project" value="TreeGrafter"/>
</dbReference>
<dbReference type="RefSeq" id="WP_133901952.1">
    <property type="nucleotide sequence ID" value="NZ_SOCP01000003.1"/>
</dbReference>
<dbReference type="InterPro" id="IPR000794">
    <property type="entry name" value="Beta-ketoacyl_synthase"/>
</dbReference>
<proteinExistence type="predicted"/>